<reference evidence="3 4" key="1">
    <citation type="submission" date="2022-01" db="EMBL/GenBank/DDBJ databases">
        <title>Desulfofustis limnae sp. nov., a novel mesophilic sulfate-reducing bacterium isolated from marsh soil.</title>
        <authorList>
            <person name="Watanabe M."/>
            <person name="Takahashi A."/>
            <person name="Kojima H."/>
            <person name="Fukui M."/>
        </authorList>
    </citation>
    <scope>NUCLEOTIDE SEQUENCE [LARGE SCALE GENOMIC DNA]</scope>
    <source>
        <strain evidence="3 4">PPLL</strain>
    </source>
</reference>
<dbReference type="SMART" id="SM00530">
    <property type="entry name" value="HTH_XRE"/>
    <property type="match status" value="1"/>
</dbReference>
<evidence type="ECO:0000313" key="4">
    <source>
        <dbReference type="Proteomes" id="UP000830055"/>
    </source>
</evidence>
<name>A0ABN6M327_9BACT</name>
<dbReference type="InterPro" id="IPR011051">
    <property type="entry name" value="RmlC_Cupin_sf"/>
</dbReference>
<proteinExistence type="predicted"/>
<protein>
    <recommendedName>
        <fullName evidence="2">HTH cro/C1-type domain-containing protein</fullName>
    </recommendedName>
</protein>
<dbReference type="Pfam" id="PF07883">
    <property type="entry name" value="Cupin_2"/>
    <property type="match status" value="1"/>
</dbReference>
<accession>A0ABN6M327</accession>
<dbReference type="InterPro" id="IPR027417">
    <property type="entry name" value="P-loop_NTPase"/>
</dbReference>
<dbReference type="CDD" id="cd00093">
    <property type="entry name" value="HTH_XRE"/>
    <property type="match status" value="1"/>
</dbReference>
<keyword evidence="4" id="KW-1185">Reference proteome</keyword>
<dbReference type="InterPro" id="IPR013096">
    <property type="entry name" value="Cupin_2"/>
</dbReference>
<dbReference type="Pfam" id="PF01381">
    <property type="entry name" value="HTH_3"/>
    <property type="match status" value="1"/>
</dbReference>
<dbReference type="EMBL" id="AP025516">
    <property type="protein sequence ID" value="BDD85709.1"/>
    <property type="molecule type" value="Genomic_DNA"/>
</dbReference>
<dbReference type="Proteomes" id="UP000830055">
    <property type="component" value="Chromosome"/>
</dbReference>
<dbReference type="SUPFAM" id="SSF52540">
    <property type="entry name" value="P-loop containing nucleoside triphosphate hydrolases"/>
    <property type="match status" value="1"/>
</dbReference>
<dbReference type="SUPFAM" id="SSF51182">
    <property type="entry name" value="RmlC-like cupins"/>
    <property type="match status" value="1"/>
</dbReference>
<dbReference type="RefSeq" id="WP_284152845.1">
    <property type="nucleotide sequence ID" value="NZ_AP025516.1"/>
</dbReference>
<dbReference type="Gene3D" id="3.40.50.300">
    <property type="entry name" value="P-loop containing nucleotide triphosphate hydrolases"/>
    <property type="match status" value="1"/>
</dbReference>
<keyword evidence="1" id="KW-0238">DNA-binding</keyword>
<dbReference type="PROSITE" id="PS50943">
    <property type="entry name" value="HTH_CROC1"/>
    <property type="match status" value="1"/>
</dbReference>
<evidence type="ECO:0000259" key="2">
    <source>
        <dbReference type="PROSITE" id="PS50943"/>
    </source>
</evidence>
<dbReference type="InterPro" id="IPR050807">
    <property type="entry name" value="TransReg_Diox_bact_type"/>
</dbReference>
<evidence type="ECO:0000313" key="3">
    <source>
        <dbReference type="EMBL" id="BDD85709.1"/>
    </source>
</evidence>
<dbReference type="SUPFAM" id="SSF47413">
    <property type="entry name" value="lambda repressor-like DNA-binding domains"/>
    <property type="match status" value="1"/>
</dbReference>
<organism evidence="3 4">
    <name type="scientific">Desulfofustis limnaeus</name>
    <dbReference type="NCBI Taxonomy" id="2740163"/>
    <lineage>
        <taxon>Bacteria</taxon>
        <taxon>Pseudomonadati</taxon>
        <taxon>Thermodesulfobacteriota</taxon>
        <taxon>Desulfobulbia</taxon>
        <taxon>Desulfobulbales</taxon>
        <taxon>Desulfocapsaceae</taxon>
        <taxon>Desulfofustis</taxon>
    </lineage>
</organism>
<dbReference type="PANTHER" id="PTHR46797:SF2">
    <property type="entry name" value="TRANSCRIPTIONAL REGULATOR"/>
    <property type="match status" value="1"/>
</dbReference>
<evidence type="ECO:0000256" key="1">
    <source>
        <dbReference type="ARBA" id="ARBA00023125"/>
    </source>
</evidence>
<dbReference type="InterPro" id="IPR010982">
    <property type="entry name" value="Lambda_DNA-bd_dom_sf"/>
</dbReference>
<sequence>MNQQIKPPAATLPEKRKVSSGIKALDRLLGNLFIGDNVLWYEEAGSFSSAFCLSFIGETLRAKKPLIYVTFDRSPKNLVSFLGPLAESQNLTILDCFSNGKGDRSDVFDKFYQKDGALWPYQVVKINEPADAQQVGEAMYGLHGHMSGQVHFIIDSLTGMQALWGEDRVLDFYIRTCPRLYELDTIAYWLIEKGAHSAKLKANINKVAQVVIDLSVRRDTSSLKIIKAEKRHSKHINEPHTFTCEESGITFESPKSPDERFDLGTRIKAIRSKQGLSQKQLADLTGVTPSTISQVEKNLIYPSLPALFRIAESLSVDPGALFTTGNPATGTILFPAAHKKTMPLTGNARNFAEAQRLVPPDSELPLEMSLLKIPPGRQLSSHFFSRKGKEVGYLLSGQLEMRSNGRTYTIAAGDTIVLTEDTPDRWHNKGENAAELLWLVLPPIG</sequence>
<dbReference type="CDD" id="cd02209">
    <property type="entry name" value="cupin_XRE_C"/>
    <property type="match status" value="1"/>
</dbReference>
<dbReference type="InterPro" id="IPR014710">
    <property type="entry name" value="RmlC-like_jellyroll"/>
</dbReference>
<gene>
    <name evidence="3" type="ORF">DPPLL_00740</name>
</gene>
<feature type="domain" description="HTH cro/C1-type" evidence="2">
    <location>
        <begin position="267"/>
        <end position="321"/>
    </location>
</feature>
<dbReference type="Gene3D" id="2.60.120.10">
    <property type="entry name" value="Jelly Rolls"/>
    <property type="match status" value="1"/>
</dbReference>
<dbReference type="PANTHER" id="PTHR46797">
    <property type="entry name" value="HTH-TYPE TRANSCRIPTIONAL REGULATOR"/>
    <property type="match status" value="1"/>
</dbReference>
<dbReference type="InterPro" id="IPR001387">
    <property type="entry name" value="Cro/C1-type_HTH"/>
</dbReference>
<dbReference type="Gene3D" id="1.10.260.40">
    <property type="entry name" value="lambda repressor-like DNA-binding domains"/>
    <property type="match status" value="1"/>
</dbReference>